<evidence type="ECO:0000256" key="1">
    <source>
        <dbReference type="ARBA" id="ARBA00022679"/>
    </source>
</evidence>
<dbReference type="Proteomes" id="UP000272942">
    <property type="component" value="Unassembled WGS sequence"/>
</dbReference>
<keyword evidence="2" id="KW-0548">Nucleotidyltransferase</keyword>
<keyword evidence="4" id="KW-0255">Endonuclease</keyword>
<keyword evidence="6" id="KW-0695">RNA-directed DNA polymerase</keyword>
<dbReference type="GO" id="GO:0003964">
    <property type="term" value="F:RNA-directed DNA polymerase activity"/>
    <property type="evidence" value="ECO:0007669"/>
    <property type="project" value="UniProtKB-KW"/>
</dbReference>
<protein>
    <submittedName>
        <fullName evidence="10">RT_RNaseH domain-containing protein</fullName>
    </submittedName>
</protein>
<keyword evidence="5" id="KW-0378">Hydrolase</keyword>
<dbReference type="WBParaSite" id="ECPE_0001146301-mRNA-1">
    <property type="protein sequence ID" value="ECPE_0001146301-mRNA-1"/>
    <property type="gene ID" value="ECPE_0001146301"/>
</dbReference>
<evidence type="ECO:0000259" key="7">
    <source>
        <dbReference type="Pfam" id="PF17917"/>
    </source>
</evidence>
<dbReference type="EMBL" id="UZAN01050813">
    <property type="protein sequence ID" value="VDP88484.1"/>
    <property type="molecule type" value="Genomic_DNA"/>
</dbReference>
<dbReference type="Pfam" id="PF17917">
    <property type="entry name" value="RT_RNaseH"/>
    <property type="match status" value="1"/>
</dbReference>
<dbReference type="InterPro" id="IPR050951">
    <property type="entry name" value="Retrovirus_Pol_polyprotein"/>
</dbReference>
<reference evidence="8 9" key="2">
    <citation type="submission" date="2018-11" db="EMBL/GenBank/DDBJ databases">
        <authorList>
            <consortium name="Pathogen Informatics"/>
        </authorList>
    </citation>
    <scope>NUCLEOTIDE SEQUENCE [LARGE SCALE GENOMIC DNA]</scope>
    <source>
        <strain evidence="8 9">Egypt</strain>
    </source>
</reference>
<reference evidence="10" key="1">
    <citation type="submission" date="2016-06" db="UniProtKB">
        <authorList>
            <consortium name="WormBaseParasite"/>
        </authorList>
    </citation>
    <scope>IDENTIFICATION</scope>
</reference>
<keyword evidence="3" id="KW-0540">Nuclease</keyword>
<proteinExistence type="predicted"/>
<keyword evidence="1" id="KW-0808">Transferase</keyword>
<gene>
    <name evidence="8" type="ORF">ECPE_LOCUS11427</name>
</gene>
<evidence type="ECO:0000256" key="5">
    <source>
        <dbReference type="ARBA" id="ARBA00022801"/>
    </source>
</evidence>
<evidence type="ECO:0000313" key="8">
    <source>
        <dbReference type="EMBL" id="VDP88484.1"/>
    </source>
</evidence>
<evidence type="ECO:0000256" key="3">
    <source>
        <dbReference type="ARBA" id="ARBA00022722"/>
    </source>
</evidence>
<evidence type="ECO:0000256" key="2">
    <source>
        <dbReference type="ARBA" id="ARBA00022695"/>
    </source>
</evidence>
<dbReference type="GO" id="GO:0004519">
    <property type="term" value="F:endonuclease activity"/>
    <property type="evidence" value="ECO:0007669"/>
    <property type="project" value="UniProtKB-KW"/>
</dbReference>
<dbReference type="OrthoDB" id="10068564at2759"/>
<evidence type="ECO:0000256" key="6">
    <source>
        <dbReference type="ARBA" id="ARBA00022918"/>
    </source>
</evidence>
<evidence type="ECO:0000313" key="9">
    <source>
        <dbReference type="Proteomes" id="UP000272942"/>
    </source>
</evidence>
<sequence>MCSKDAYSLLKNLAFSDCPISLSFESLKKLLLKHLQPANFEDAERAKFHSLTCGGSQPVRDFILQLQTQASRCNFQDQLQTQLRGRLTAGINYPELQQKLLLMHDCTFQLATAVCKQYQDVRAIIYDESSLSFNVSDSKQPPSRQKRTVSRPFSPQLHSTVITDALPVGIGAVLEQNGHPVLCISRRLTAAKRGHSQTQGEALTVYWVVTRMHKYLYGTPFTIVSDHEALQFIYNPQRSLAKSSAAMVQRWSMRLSPILTTSIIAVRSPFHMQTIYHALPLQRRLLRVMVY</sequence>
<keyword evidence="9" id="KW-1185">Reference proteome</keyword>
<dbReference type="InterPro" id="IPR043502">
    <property type="entry name" value="DNA/RNA_pol_sf"/>
</dbReference>
<dbReference type="SUPFAM" id="SSF56672">
    <property type="entry name" value="DNA/RNA polymerases"/>
    <property type="match status" value="1"/>
</dbReference>
<dbReference type="GO" id="GO:0016787">
    <property type="term" value="F:hydrolase activity"/>
    <property type="evidence" value="ECO:0007669"/>
    <property type="project" value="UniProtKB-KW"/>
</dbReference>
<accession>A0A183AWU3</accession>
<dbReference type="InterPro" id="IPR041373">
    <property type="entry name" value="RT_RNaseH"/>
</dbReference>
<evidence type="ECO:0000256" key="4">
    <source>
        <dbReference type="ARBA" id="ARBA00022759"/>
    </source>
</evidence>
<feature type="domain" description="Reverse transcriptase RNase H-like" evidence="7">
    <location>
        <begin position="158"/>
        <end position="256"/>
    </location>
</feature>
<organism evidence="10">
    <name type="scientific">Echinostoma caproni</name>
    <dbReference type="NCBI Taxonomy" id="27848"/>
    <lineage>
        <taxon>Eukaryota</taxon>
        <taxon>Metazoa</taxon>
        <taxon>Spiralia</taxon>
        <taxon>Lophotrochozoa</taxon>
        <taxon>Platyhelminthes</taxon>
        <taxon>Trematoda</taxon>
        <taxon>Digenea</taxon>
        <taxon>Plagiorchiida</taxon>
        <taxon>Echinostomata</taxon>
        <taxon>Echinostomatoidea</taxon>
        <taxon>Echinostomatidae</taxon>
        <taxon>Echinostoma</taxon>
    </lineage>
</organism>
<evidence type="ECO:0000313" key="10">
    <source>
        <dbReference type="WBParaSite" id="ECPE_0001146301-mRNA-1"/>
    </source>
</evidence>
<name>A0A183AWU3_9TREM</name>
<dbReference type="AlphaFoldDB" id="A0A183AWU3"/>
<dbReference type="PANTHER" id="PTHR37984">
    <property type="entry name" value="PROTEIN CBG26694"/>
    <property type="match status" value="1"/>
</dbReference>
<dbReference type="PANTHER" id="PTHR37984:SF5">
    <property type="entry name" value="PROTEIN NYNRIN-LIKE"/>
    <property type="match status" value="1"/>
</dbReference>